<comment type="caution">
    <text evidence="1">The sequence shown here is derived from an EMBL/GenBank/DDBJ whole genome shotgun (WGS) entry which is preliminary data.</text>
</comment>
<reference evidence="1" key="1">
    <citation type="journal article" date="2015" name="Nature">
        <title>Complex archaea that bridge the gap between prokaryotes and eukaryotes.</title>
        <authorList>
            <person name="Spang A."/>
            <person name="Saw J.H."/>
            <person name="Jorgensen S.L."/>
            <person name="Zaremba-Niedzwiedzka K."/>
            <person name="Martijn J."/>
            <person name="Lind A.E."/>
            <person name="van Eijk R."/>
            <person name="Schleper C."/>
            <person name="Guy L."/>
            <person name="Ettema T.J."/>
        </authorList>
    </citation>
    <scope>NUCLEOTIDE SEQUENCE</scope>
</reference>
<dbReference type="EMBL" id="LAZR01023826">
    <property type="protein sequence ID" value="KKL77184.1"/>
    <property type="molecule type" value="Genomic_DNA"/>
</dbReference>
<name>A0A0F9ET25_9ZZZZ</name>
<organism evidence="1">
    <name type="scientific">marine sediment metagenome</name>
    <dbReference type="NCBI Taxonomy" id="412755"/>
    <lineage>
        <taxon>unclassified sequences</taxon>
        <taxon>metagenomes</taxon>
        <taxon>ecological metagenomes</taxon>
    </lineage>
</organism>
<gene>
    <name evidence="1" type="ORF">LCGC14_2037430</name>
</gene>
<sequence>MVIGYTEVVFGNQVLYIKNINKKKVHATVKQNQLPGRNDTDWQISGNGQIFDTVATTATSARTALENLDDIEKHQYTDGLHIGSYIITDLNFNDSGENPLHFEYSISFIEYNQ</sequence>
<protein>
    <submittedName>
        <fullName evidence="1">Uncharacterized protein</fullName>
    </submittedName>
</protein>
<evidence type="ECO:0000313" key="1">
    <source>
        <dbReference type="EMBL" id="KKL77184.1"/>
    </source>
</evidence>
<accession>A0A0F9ET25</accession>
<proteinExistence type="predicted"/>
<dbReference type="AlphaFoldDB" id="A0A0F9ET25"/>